<accession>A0ABY9E3C6</accession>
<keyword evidence="13" id="KW-0966">Cell projection</keyword>
<evidence type="ECO:0000259" key="12">
    <source>
        <dbReference type="Pfam" id="PF14842"/>
    </source>
</evidence>
<reference evidence="13 14" key="1">
    <citation type="submission" date="2022-05" db="EMBL/GenBank/DDBJ databases">
        <title>Treponema leporis L2 test.</title>
        <authorList>
            <person name="Cejkova D."/>
        </authorList>
    </citation>
    <scope>NUCLEOTIDE SEQUENCE [LARGE SCALE GENOMIC DNA]</scope>
    <source>
        <strain evidence="13 14">L2</strain>
    </source>
</reference>
<dbReference type="InterPro" id="IPR023087">
    <property type="entry name" value="Flg_Motor_Flig_C"/>
</dbReference>
<dbReference type="SUPFAM" id="SSF48029">
    <property type="entry name" value="FliG"/>
    <property type="match status" value="2"/>
</dbReference>
<dbReference type="Gene3D" id="1.10.220.30">
    <property type="match status" value="3"/>
</dbReference>
<gene>
    <name evidence="13" type="primary">fliG1</name>
    <name evidence="13" type="ORF">TPLL2_0026</name>
</gene>
<dbReference type="PANTHER" id="PTHR30534">
    <property type="entry name" value="FLAGELLAR MOTOR SWITCH PROTEIN FLIG"/>
    <property type="match status" value="1"/>
</dbReference>
<keyword evidence="7" id="KW-0283">Flagellar rotation</keyword>
<evidence type="ECO:0000256" key="9">
    <source>
        <dbReference type="ARBA" id="ARBA00023143"/>
    </source>
</evidence>
<keyword evidence="6" id="KW-0145">Chemotaxis</keyword>
<keyword evidence="14" id="KW-1185">Reference proteome</keyword>
<dbReference type="EMBL" id="CP097901">
    <property type="protein sequence ID" value="WKC71913.1"/>
    <property type="molecule type" value="Genomic_DNA"/>
</dbReference>
<dbReference type="PANTHER" id="PTHR30534:SF0">
    <property type="entry name" value="FLAGELLAR MOTOR SWITCH PROTEIN FLIG"/>
    <property type="match status" value="1"/>
</dbReference>
<evidence type="ECO:0000256" key="4">
    <source>
        <dbReference type="ARBA" id="ARBA00021870"/>
    </source>
</evidence>
<evidence type="ECO:0000256" key="7">
    <source>
        <dbReference type="ARBA" id="ARBA00022779"/>
    </source>
</evidence>
<keyword evidence="13" id="KW-0969">Cilium</keyword>
<keyword evidence="13" id="KW-0282">Flagellum</keyword>
<sequence>MNRTEFPRGLIKATVREQDRGRTVYKKIAQFLSLIGEEQAALVLKQLEPAQIEAVVAELLTLKPLSPEEAREILREFSALCARVSPVTGGLRAAQSMLSKAFGEEKADLILKRAVPEAQPKPFEFLAALEASQLLPLLEGELPATKTLILSQLPPKSAAHYLSNISTEEKKDLIVRLAKLKHVNPQVLQVMSDSLHKKFAALHLSQRRDLDGHAVLAAILKKMERATEHSILHALAEKNPTLAARVRTHLFTLDDIPALPDTFLQKHLASCSEKTLAALINTNHPAFVQKILSNLSKNRAQLVRDEYDTFPPSAHDTRTITEHFLATLRSAGAQQHIASK</sequence>
<dbReference type="RefSeq" id="WP_013944743.1">
    <property type="nucleotide sequence ID" value="NZ_CP097901.1"/>
</dbReference>
<keyword evidence="8" id="KW-0472">Membrane</keyword>
<dbReference type="Proteomes" id="UP001321460">
    <property type="component" value="Chromosome"/>
</dbReference>
<name>A0ABY9E3C6_9SPIR</name>
<dbReference type="InterPro" id="IPR032779">
    <property type="entry name" value="FliG_M"/>
</dbReference>
<evidence type="ECO:0000313" key="14">
    <source>
        <dbReference type="Proteomes" id="UP001321460"/>
    </source>
</evidence>
<dbReference type="Pfam" id="PF14842">
    <property type="entry name" value="FliG_N"/>
    <property type="match status" value="1"/>
</dbReference>
<feature type="domain" description="Flagellar motor switch protein FliG middle" evidence="11">
    <location>
        <begin position="132"/>
        <end position="203"/>
    </location>
</feature>
<evidence type="ECO:0000256" key="8">
    <source>
        <dbReference type="ARBA" id="ARBA00023136"/>
    </source>
</evidence>
<proteinExistence type="inferred from homology"/>
<evidence type="ECO:0000256" key="3">
    <source>
        <dbReference type="ARBA" id="ARBA00010299"/>
    </source>
</evidence>
<dbReference type="InterPro" id="IPR000090">
    <property type="entry name" value="Flg_Motor_Flig"/>
</dbReference>
<evidence type="ECO:0000259" key="10">
    <source>
        <dbReference type="Pfam" id="PF01706"/>
    </source>
</evidence>
<evidence type="ECO:0000256" key="1">
    <source>
        <dbReference type="ARBA" id="ARBA00004117"/>
    </source>
</evidence>
<evidence type="ECO:0000256" key="6">
    <source>
        <dbReference type="ARBA" id="ARBA00022500"/>
    </source>
</evidence>
<keyword evidence="5" id="KW-1003">Cell membrane</keyword>
<keyword evidence="9" id="KW-0975">Bacterial flagellum</keyword>
<dbReference type="InterPro" id="IPR028263">
    <property type="entry name" value="FliG_N"/>
</dbReference>
<feature type="domain" description="Flagellar motor switch protein FliG C-terminal" evidence="10">
    <location>
        <begin position="234"/>
        <end position="337"/>
    </location>
</feature>
<evidence type="ECO:0000256" key="2">
    <source>
        <dbReference type="ARBA" id="ARBA00004413"/>
    </source>
</evidence>
<comment type="subcellular location">
    <subcellularLocation>
        <location evidence="1">Bacterial flagellum basal body</location>
    </subcellularLocation>
    <subcellularLocation>
        <location evidence="2">Cell membrane</location>
        <topology evidence="2">Peripheral membrane protein</topology>
        <orientation evidence="2">Cytoplasmic side</orientation>
    </subcellularLocation>
</comment>
<dbReference type="Pfam" id="PF01706">
    <property type="entry name" value="FliG_C"/>
    <property type="match status" value="1"/>
</dbReference>
<organism evidence="13 14">
    <name type="scientific">Treponema paraluiscuniculi</name>
    <dbReference type="NCBI Taxonomy" id="53435"/>
    <lineage>
        <taxon>Bacteria</taxon>
        <taxon>Pseudomonadati</taxon>
        <taxon>Spirochaetota</taxon>
        <taxon>Spirochaetia</taxon>
        <taxon>Spirochaetales</taxon>
        <taxon>Treponemataceae</taxon>
        <taxon>Treponema</taxon>
    </lineage>
</organism>
<protein>
    <recommendedName>
        <fullName evidence="4">Flagellar motor switch protein FliG</fullName>
    </recommendedName>
</protein>
<feature type="domain" description="Flagellar motor switch protein FliG N-terminal" evidence="12">
    <location>
        <begin position="25"/>
        <end position="123"/>
    </location>
</feature>
<dbReference type="InterPro" id="IPR011002">
    <property type="entry name" value="FliG_a-hlx"/>
</dbReference>
<evidence type="ECO:0000256" key="5">
    <source>
        <dbReference type="ARBA" id="ARBA00022475"/>
    </source>
</evidence>
<comment type="similarity">
    <text evidence="3">Belongs to the FliG family.</text>
</comment>
<dbReference type="Pfam" id="PF14841">
    <property type="entry name" value="FliG_M"/>
    <property type="match status" value="1"/>
</dbReference>
<dbReference type="PRINTS" id="PR00954">
    <property type="entry name" value="FLGMOTORFLIG"/>
</dbReference>
<evidence type="ECO:0000313" key="13">
    <source>
        <dbReference type="EMBL" id="WKC71913.1"/>
    </source>
</evidence>
<evidence type="ECO:0000259" key="11">
    <source>
        <dbReference type="Pfam" id="PF14841"/>
    </source>
</evidence>